<feature type="transmembrane region" description="Helical" evidence="7">
    <location>
        <begin position="70"/>
        <end position="95"/>
    </location>
</feature>
<evidence type="ECO:0000256" key="2">
    <source>
        <dbReference type="ARBA" id="ARBA00022448"/>
    </source>
</evidence>
<sequence length="275" mass="29454">MRRLARRAGMAMGITLLLCLALFPIYWMLITALRPKSVTMVWPPRLLPDPGELSLATITAVARDTPALGWAWNSLLIAVLTTLAVVLVATLAGYALSRAQGGAARGLGTVILVAKMLPSTLLVVPLYVMFHRAGLLGGPLTVVLANLAFAAPFATWMMKGFFDSIPPMIEEAALLDGCSHLGALRRVALPLAMPGIAAVALYAFIVSWNDFLFARAFLPGGADTTLTVGATQFLSETEMEWNRVMAVALLATLAVGALFLWLQRHFVSGLTRGHD</sequence>
<comment type="similarity">
    <text evidence="7">Belongs to the binding-protein-dependent transport system permease family.</text>
</comment>
<proteinExistence type="inferred from homology"/>
<dbReference type="PANTHER" id="PTHR32243">
    <property type="entry name" value="MALTOSE TRANSPORT SYSTEM PERMEASE-RELATED"/>
    <property type="match status" value="1"/>
</dbReference>
<dbReference type="Gene3D" id="1.10.3720.10">
    <property type="entry name" value="MetI-like"/>
    <property type="match status" value="1"/>
</dbReference>
<feature type="transmembrane region" description="Helical" evidence="7">
    <location>
        <begin position="107"/>
        <end position="130"/>
    </location>
</feature>
<keyword evidence="2 7" id="KW-0813">Transport</keyword>
<evidence type="ECO:0000313" key="9">
    <source>
        <dbReference type="EMBL" id="NKC31150.1"/>
    </source>
</evidence>
<dbReference type="InterPro" id="IPR050901">
    <property type="entry name" value="BP-dep_ABC_trans_perm"/>
</dbReference>
<comment type="subcellular location">
    <subcellularLocation>
        <location evidence="1 7">Cell membrane</location>
        <topology evidence="1 7">Multi-pass membrane protein</topology>
    </subcellularLocation>
</comment>
<evidence type="ECO:0000256" key="7">
    <source>
        <dbReference type="RuleBase" id="RU363032"/>
    </source>
</evidence>
<reference evidence="9 10" key="1">
    <citation type="submission" date="2020-03" db="EMBL/GenBank/DDBJ databases">
        <title>Roseomonas selenitidurans sp. nov. isolated from urban soil.</title>
        <authorList>
            <person name="Liu H."/>
        </authorList>
    </citation>
    <scope>NUCLEOTIDE SEQUENCE [LARGE SCALE GENOMIC DNA]</scope>
    <source>
        <strain evidence="9 10">BU-1</strain>
    </source>
</reference>
<evidence type="ECO:0000256" key="6">
    <source>
        <dbReference type="ARBA" id="ARBA00023136"/>
    </source>
</evidence>
<evidence type="ECO:0000259" key="8">
    <source>
        <dbReference type="PROSITE" id="PS50928"/>
    </source>
</evidence>
<gene>
    <name evidence="9" type="ORF">HEQ75_09795</name>
</gene>
<accession>A0ABX1E8D5</accession>
<dbReference type="RefSeq" id="WP_168029766.1">
    <property type="nucleotide sequence ID" value="NZ_JAAVNE010000012.1"/>
</dbReference>
<dbReference type="InterPro" id="IPR035906">
    <property type="entry name" value="MetI-like_sf"/>
</dbReference>
<keyword evidence="10" id="KW-1185">Reference proteome</keyword>
<evidence type="ECO:0000256" key="5">
    <source>
        <dbReference type="ARBA" id="ARBA00022989"/>
    </source>
</evidence>
<dbReference type="EMBL" id="JAAVNE010000012">
    <property type="protein sequence ID" value="NKC31150.1"/>
    <property type="molecule type" value="Genomic_DNA"/>
</dbReference>
<feature type="domain" description="ABC transmembrane type-1" evidence="8">
    <location>
        <begin position="71"/>
        <end position="262"/>
    </location>
</feature>
<feature type="transmembrane region" description="Helical" evidence="7">
    <location>
        <begin position="244"/>
        <end position="262"/>
    </location>
</feature>
<dbReference type="PANTHER" id="PTHR32243:SF18">
    <property type="entry name" value="INNER MEMBRANE ABC TRANSPORTER PERMEASE PROTEIN YCJP"/>
    <property type="match status" value="1"/>
</dbReference>
<organism evidence="9 10">
    <name type="scientific">Falsiroseomonas selenitidurans</name>
    <dbReference type="NCBI Taxonomy" id="2716335"/>
    <lineage>
        <taxon>Bacteria</taxon>
        <taxon>Pseudomonadati</taxon>
        <taxon>Pseudomonadota</taxon>
        <taxon>Alphaproteobacteria</taxon>
        <taxon>Acetobacterales</taxon>
        <taxon>Roseomonadaceae</taxon>
        <taxon>Falsiroseomonas</taxon>
    </lineage>
</organism>
<dbReference type="Pfam" id="PF00528">
    <property type="entry name" value="BPD_transp_1"/>
    <property type="match status" value="1"/>
</dbReference>
<evidence type="ECO:0000256" key="1">
    <source>
        <dbReference type="ARBA" id="ARBA00004651"/>
    </source>
</evidence>
<keyword evidence="4 7" id="KW-0812">Transmembrane</keyword>
<keyword evidence="5 7" id="KW-1133">Transmembrane helix</keyword>
<dbReference type="SUPFAM" id="SSF161098">
    <property type="entry name" value="MetI-like"/>
    <property type="match status" value="1"/>
</dbReference>
<keyword evidence="3" id="KW-1003">Cell membrane</keyword>
<evidence type="ECO:0000256" key="3">
    <source>
        <dbReference type="ARBA" id="ARBA00022475"/>
    </source>
</evidence>
<dbReference type="CDD" id="cd06261">
    <property type="entry name" value="TM_PBP2"/>
    <property type="match status" value="1"/>
</dbReference>
<feature type="transmembrane region" description="Helical" evidence="7">
    <location>
        <begin position="187"/>
        <end position="208"/>
    </location>
</feature>
<name>A0ABX1E8D5_9PROT</name>
<keyword evidence="6 7" id="KW-0472">Membrane</keyword>
<comment type="caution">
    <text evidence="9">The sequence shown here is derived from an EMBL/GenBank/DDBJ whole genome shotgun (WGS) entry which is preliminary data.</text>
</comment>
<evidence type="ECO:0000313" key="10">
    <source>
        <dbReference type="Proteomes" id="UP000787635"/>
    </source>
</evidence>
<dbReference type="Proteomes" id="UP000787635">
    <property type="component" value="Unassembled WGS sequence"/>
</dbReference>
<evidence type="ECO:0000256" key="4">
    <source>
        <dbReference type="ARBA" id="ARBA00022692"/>
    </source>
</evidence>
<feature type="transmembrane region" description="Helical" evidence="7">
    <location>
        <begin position="136"/>
        <end position="158"/>
    </location>
</feature>
<dbReference type="PROSITE" id="PS50928">
    <property type="entry name" value="ABC_TM1"/>
    <property type="match status" value="1"/>
</dbReference>
<protein>
    <submittedName>
        <fullName evidence="9">Carbohydrate ABC transporter permease</fullName>
    </submittedName>
</protein>
<dbReference type="InterPro" id="IPR000515">
    <property type="entry name" value="MetI-like"/>
</dbReference>